<proteinExistence type="predicted"/>
<dbReference type="Gene3D" id="1.20.120.1020">
    <property type="entry name" value="Prion-inhibition and propagation, HeLo domain"/>
    <property type="match status" value="1"/>
</dbReference>
<dbReference type="PANTHER" id="PTHR37542:SF1">
    <property type="entry name" value="PRION-INHIBITION AND PROPAGATION HELO DOMAIN-CONTAINING PROTEIN"/>
    <property type="match status" value="1"/>
</dbReference>
<dbReference type="PROSITE" id="PS50011">
    <property type="entry name" value="PROTEIN_KINASE_DOM"/>
    <property type="match status" value="1"/>
</dbReference>
<dbReference type="Pfam" id="PF24476">
    <property type="entry name" value="DUF7580"/>
    <property type="match status" value="1"/>
</dbReference>
<protein>
    <recommendedName>
        <fullName evidence="1">Protein kinase domain-containing protein</fullName>
    </recommendedName>
</protein>
<dbReference type="GO" id="GO:0004672">
    <property type="term" value="F:protein kinase activity"/>
    <property type="evidence" value="ECO:0007669"/>
    <property type="project" value="InterPro"/>
</dbReference>
<dbReference type="Pfam" id="PF14479">
    <property type="entry name" value="HeLo"/>
    <property type="match status" value="1"/>
</dbReference>
<dbReference type="Proteomes" id="UP000235786">
    <property type="component" value="Unassembled WGS sequence"/>
</dbReference>
<dbReference type="InterPro" id="IPR029498">
    <property type="entry name" value="HeLo_dom"/>
</dbReference>
<dbReference type="InterPro" id="IPR011009">
    <property type="entry name" value="Kinase-like_dom_sf"/>
</dbReference>
<organism evidence="2 3">
    <name type="scientific">Hyaloscypha variabilis (strain UAMH 11265 / GT02V1 / F)</name>
    <name type="common">Meliniomyces variabilis</name>
    <dbReference type="NCBI Taxonomy" id="1149755"/>
    <lineage>
        <taxon>Eukaryota</taxon>
        <taxon>Fungi</taxon>
        <taxon>Dikarya</taxon>
        <taxon>Ascomycota</taxon>
        <taxon>Pezizomycotina</taxon>
        <taxon>Leotiomycetes</taxon>
        <taxon>Helotiales</taxon>
        <taxon>Hyaloscyphaceae</taxon>
        <taxon>Hyaloscypha</taxon>
        <taxon>Hyaloscypha variabilis</taxon>
    </lineage>
</organism>
<accession>A0A2J6R6P2</accession>
<gene>
    <name evidence="2" type="ORF">L207DRAFT_638722</name>
</gene>
<dbReference type="OrthoDB" id="1911848at2759"/>
<dbReference type="Gene3D" id="1.10.510.10">
    <property type="entry name" value="Transferase(Phosphotransferase) domain 1"/>
    <property type="match status" value="1"/>
</dbReference>
<dbReference type="STRING" id="1149755.A0A2J6R6P2"/>
<dbReference type="GO" id="GO:0005524">
    <property type="term" value="F:ATP binding"/>
    <property type="evidence" value="ECO:0007669"/>
    <property type="project" value="InterPro"/>
</dbReference>
<keyword evidence="3" id="KW-1185">Reference proteome</keyword>
<dbReference type="InterPro" id="IPR056002">
    <property type="entry name" value="DUF7580"/>
</dbReference>
<dbReference type="SUPFAM" id="SSF56112">
    <property type="entry name" value="Protein kinase-like (PK-like)"/>
    <property type="match status" value="1"/>
</dbReference>
<evidence type="ECO:0000259" key="1">
    <source>
        <dbReference type="PROSITE" id="PS50011"/>
    </source>
</evidence>
<dbReference type="AlphaFoldDB" id="A0A2J6R6P2"/>
<dbReference type="PANTHER" id="PTHR37542">
    <property type="entry name" value="HELO DOMAIN-CONTAINING PROTEIN-RELATED"/>
    <property type="match status" value="1"/>
</dbReference>
<dbReference type="EMBL" id="KZ613954">
    <property type="protein sequence ID" value="PMD34174.1"/>
    <property type="molecule type" value="Genomic_DNA"/>
</dbReference>
<dbReference type="InterPro" id="IPR000719">
    <property type="entry name" value="Prot_kinase_dom"/>
</dbReference>
<dbReference type="InterPro" id="IPR038305">
    <property type="entry name" value="HeLo_sf"/>
</dbReference>
<evidence type="ECO:0000313" key="2">
    <source>
        <dbReference type="EMBL" id="PMD34174.1"/>
    </source>
</evidence>
<name>A0A2J6R6P2_HYAVF</name>
<evidence type="ECO:0000313" key="3">
    <source>
        <dbReference type="Proteomes" id="UP000235786"/>
    </source>
</evidence>
<feature type="domain" description="Protein kinase" evidence="1">
    <location>
        <begin position="230"/>
        <end position="579"/>
    </location>
</feature>
<reference evidence="2 3" key="1">
    <citation type="submission" date="2016-04" db="EMBL/GenBank/DDBJ databases">
        <title>A degradative enzymes factory behind the ericoid mycorrhizal symbiosis.</title>
        <authorList>
            <consortium name="DOE Joint Genome Institute"/>
            <person name="Martino E."/>
            <person name="Morin E."/>
            <person name="Grelet G."/>
            <person name="Kuo A."/>
            <person name="Kohler A."/>
            <person name="Daghino S."/>
            <person name="Barry K."/>
            <person name="Choi C."/>
            <person name="Cichocki N."/>
            <person name="Clum A."/>
            <person name="Copeland A."/>
            <person name="Hainaut M."/>
            <person name="Haridas S."/>
            <person name="Labutti K."/>
            <person name="Lindquist E."/>
            <person name="Lipzen A."/>
            <person name="Khouja H.-R."/>
            <person name="Murat C."/>
            <person name="Ohm R."/>
            <person name="Olson A."/>
            <person name="Spatafora J."/>
            <person name="Veneault-Fourrey C."/>
            <person name="Henrissat B."/>
            <person name="Grigoriev I."/>
            <person name="Martin F."/>
            <person name="Perotto S."/>
        </authorList>
    </citation>
    <scope>NUCLEOTIDE SEQUENCE [LARGE SCALE GENOMIC DNA]</scope>
    <source>
        <strain evidence="2 3">F</strain>
    </source>
</reference>
<sequence length="579" mass="65695">MDPISAAGIGLSVASLALQIFSGCVTAYQLFAEAEDMPAAYGFLKVRLRLEQSRLLRWGEKVGLAEEFLDNPSRILQLNRSLIFDILLEIQALFKKTVKIQAKFDSLVPERNLPDRTRPAIPASENSFLKKTLNAFNKLPQAPKRLHWSLIKHEEFQVLVEKLIGYNDAIESLLEIGAIEQLLDVQRQTYMTVLQLNSKVDDLKQISLAMQIQKKDPTHVISTSITINEFDIVRQKENEEFADLASFKAQESLIDTEATMVRPLSASDIKFPDSNNSTRCEASFRSQHVWIEWKEYDSDHQNPEWGTVITQRVKNLVTLLASSKKSPYFNVPHCLGYFSVVGNTPNITRYGFVYQKPQNVTLDMPYTTLYSQLCSDTKPSLTQRISLARTIARSLMYLHSVNWLHKSLRSNNILLFLSQSTSSRTSYSSPIVSGFEYSRVDLVDEFTELVPEHSEHDIYRHPQTLASVHLRSKKSHDIYSLGIILIEVAHWKRIQDIVDLPEDEKRAKKVIRGLRERLLRKDFVVDLEGLVGDSYSGAVVACLEGLVGGEVDEENPMIGVQIQKAFHDRVVAKLSSVSI</sequence>